<dbReference type="Proteomes" id="UP000567179">
    <property type="component" value="Unassembled WGS sequence"/>
</dbReference>
<dbReference type="AlphaFoldDB" id="A0A8H5BA77"/>
<gene>
    <name evidence="2" type="ORF">D9619_008564</name>
</gene>
<dbReference type="InterPro" id="IPR000073">
    <property type="entry name" value="AB_hydrolase_1"/>
</dbReference>
<evidence type="ECO:0000259" key="1">
    <source>
        <dbReference type="Pfam" id="PF12697"/>
    </source>
</evidence>
<feature type="domain" description="AB hydrolase-1" evidence="1">
    <location>
        <begin position="43"/>
        <end position="338"/>
    </location>
</feature>
<dbReference type="EMBL" id="JAACJJ010000029">
    <property type="protein sequence ID" value="KAF5319610.1"/>
    <property type="molecule type" value="Genomic_DNA"/>
</dbReference>
<proteinExistence type="predicted"/>
<sequence length="349" mass="39211">MHMSFSLTNTPMAAMLSIKVTDTIKFAYHDSGPPPNKTVYDTVVLIHGHTYHTGTFKPMLDQAHDFGFRIILPNRRLYPGSTPYTKEEVDALQADKSVDDRTQAFLKQGEYLLKFVNNVIAEHKLQSVLLVGWSLGTAFLNATVASITTVGEDLRANLRKTVKSIVWWDTPASAHGLPNPPTGGWVPLYDLSLTPEERGPAFAHWLAQYYPHKDLDKKDCHGLIYKITTPIKRPTFTGVSFDELLTKVDLTAGVNGDDPIGDIPFQPIVDIVRKLAVFNKPVRDEWGNVPFIVLYGDESPYNVQWAVWKFEEEAEKTGLPIRTIPMSGANHFAMEDHTKLTFETLRTCI</sequence>
<evidence type="ECO:0000313" key="3">
    <source>
        <dbReference type="Proteomes" id="UP000567179"/>
    </source>
</evidence>
<dbReference type="Pfam" id="PF12697">
    <property type="entry name" value="Abhydrolase_6"/>
    <property type="match status" value="1"/>
</dbReference>
<comment type="caution">
    <text evidence="2">The sequence shown here is derived from an EMBL/GenBank/DDBJ whole genome shotgun (WGS) entry which is preliminary data.</text>
</comment>
<protein>
    <recommendedName>
        <fullName evidence="1">AB hydrolase-1 domain-containing protein</fullName>
    </recommendedName>
</protein>
<dbReference type="OrthoDB" id="3251587at2759"/>
<dbReference type="Gene3D" id="3.40.50.1820">
    <property type="entry name" value="alpha/beta hydrolase"/>
    <property type="match status" value="1"/>
</dbReference>
<reference evidence="2 3" key="1">
    <citation type="journal article" date="2020" name="ISME J.">
        <title>Uncovering the hidden diversity of litter-decomposition mechanisms in mushroom-forming fungi.</title>
        <authorList>
            <person name="Floudas D."/>
            <person name="Bentzer J."/>
            <person name="Ahren D."/>
            <person name="Johansson T."/>
            <person name="Persson P."/>
            <person name="Tunlid A."/>
        </authorList>
    </citation>
    <scope>NUCLEOTIDE SEQUENCE [LARGE SCALE GENOMIC DNA]</scope>
    <source>
        <strain evidence="2 3">CBS 101986</strain>
    </source>
</reference>
<organism evidence="2 3">
    <name type="scientific">Psilocybe cf. subviscida</name>
    <dbReference type="NCBI Taxonomy" id="2480587"/>
    <lineage>
        <taxon>Eukaryota</taxon>
        <taxon>Fungi</taxon>
        <taxon>Dikarya</taxon>
        <taxon>Basidiomycota</taxon>
        <taxon>Agaricomycotina</taxon>
        <taxon>Agaricomycetes</taxon>
        <taxon>Agaricomycetidae</taxon>
        <taxon>Agaricales</taxon>
        <taxon>Agaricineae</taxon>
        <taxon>Strophariaceae</taxon>
        <taxon>Psilocybe</taxon>
    </lineage>
</organism>
<name>A0A8H5BA77_9AGAR</name>
<keyword evidence="3" id="KW-1185">Reference proteome</keyword>
<dbReference type="SUPFAM" id="SSF53474">
    <property type="entry name" value="alpha/beta-Hydrolases"/>
    <property type="match status" value="1"/>
</dbReference>
<evidence type="ECO:0000313" key="2">
    <source>
        <dbReference type="EMBL" id="KAF5319610.1"/>
    </source>
</evidence>
<dbReference type="InterPro" id="IPR029058">
    <property type="entry name" value="AB_hydrolase_fold"/>
</dbReference>
<accession>A0A8H5BA77</accession>